<dbReference type="Gene3D" id="3.40.50.720">
    <property type="entry name" value="NAD(P)-binding Rossmann-like Domain"/>
    <property type="match status" value="1"/>
</dbReference>
<evidence type="ECO:0000313" key="5">
    <source>
        <dbReference type="Proteomes" id="UP000287124"/>
    </source>
</evidence>
<reference evidence="4 5" key="1">
    <citation type="submission" date="2017-06" db="EMBL/GenBank/DDBJ databases">
        <title>Comparative genomic analysis of Ambrosia Fusariam Clade fungi.</title>
        <authorList>
            <person name="Stajich J.E."/>
            <person name="Carrillo J."/>
            <person name="Kijimoto T."/>
            <person name="Eskalen A."/>
            <person name="O'Donnell K."/>
            <person name="Kasson M."/>
        </authorList>
    </citation>
    <scope>NUCLEOTIDE SEQUENCE [LARGE SCALE GENOMIC DNA]</scope>
    <source>
        <strain evidence="4 5">UCR1854</strain>
    </source>
</reference>
<dbReference type="FunFam" id="3.40.50.720:FF:000084">
    <property type="entry name" value="Short-chain dehydrogenase reductase"/>
    <property type="match status" value="1"/>
</dbReference>
<evidence type="ECO:0008006" key="6">
    <source>
        <dbReference type="Google" id="ProtNLM"/>
    </source>
</evidence>
<comment type="caution">
    <text evidence="4">The sequence shown here is derived from an EMBL/GenBank/DDBJ whole genome shotgun (WGS) entry which is preliminary data.</text>
</comment>
<dbReference type="PANTHER" id="PTHR24321">
    <property type="entry name" value="DEHYDROGENASES, SHORT CHAIN"/>
    <property type="match status" value="1"/>
</dbReference>
<keyword evidence="2" id="KW-0521">NADP</keyword>
<keyword evidence="3" id="KW-0560">Oxidoreductase</keyword>
<dbReference type="Proteomes" id="UP000287124">
    <property type="component" value="Unassembled WGS sequence"/>
</dbReference>
<dbReference type="PROSITE" id="PS00061">
    <property type="entry name" value="ADH_SHORT"/>
    <property type="match status" value="1"/>
</dbReference>
<dbReference type="EMBL" id="MIKF01000108">
    <property type="protein sequence ID" value="RTE77961.1"/>
    <property type="molecule type" value="Genomic_DNA"/>
</dbReference>
<accession>A0A430LQL8</accession>
<name>A0A430LQL8_9HYPO</name>
<dbReference type="PRINTS" id="PR00081">
    <property type="entry name" value="GDHRDH"/>
</dbReference>
<dbReference type="InterPro" id="IPR002347">
    <property type="entry name" value="SDR_fam"/>
</dbReference>
<dbReference type="AlphaFoldDB" id="A0A430LQL8"/>
<protein>
    <recommendedName>
        <fullName evidence="6">3-oxoacyl-[acyl-carrier-protein] reductase FabG</fullName>
    </recommendedName>
</protein>
<gene>
    <name evidence="4" type="ORF">BHE90_007600</name>
</gene>
<evidence type="ECO:0000256" key="1">
    <source>
        <dbReference type="ARBA" id="ARBA00006484"/>
    </source>
</evidence>
<dbReference type="InterPro" id="IPR036291">
    <property type="entry name" value="NAD(P)-bd_dom_sf"/>
</dbReference>
<proteinExistence type="inferred from homology"/>
<evidence type="ECO:0000313" key="4">
    <source>
        <dbReference type="EMBL" id="RTE77961.1"/>
    </source>
</evidence>
<keyword evidence="5" id="KW-1185">Reference proteome</keyword>
<dbReference type="CDD" id="cd05233">
    <property type="entry name" value="SDR_c"/>
    <property type="match status" value="1"/>
</dbReference>
<evidence type="ECO:0000256" key="3">
    <source>
        <dbReference type="ARBA" id="ARBA00023002"/>
    </source>
</evidence>
<dbReference type="PRINTS" id="PR00080">
    <property type="entry name" value="SDRFAMILY"/>
</dbReference>
<dbReference type="InterPro" id="IPR020904">
    <property type="entry name" value="Sc_DH/Rdtase_CS"/>
</dbReference>
<sequence>MSLNGKVYAVTGGASGIGLATVELLLSRGASVSLCDIQDTSLERLATSTFKTPSSDSTKAQDAPLYWQQVDVRSRQQVEDWISKTIQRFSRLDGAANLAGVIPKSHNMAYVVDQDDGEWDFVFDVNVKGVMNCLRAVLPHLSAGGSIVNAGSGLSLQGREAAAAYAASKHAVVGLTSSTAKEVGPKGIRVNCVAPGYILTPMMTRAQANQTKASQEDPSATALKRFGEAAEVAQLNVFLLSDDASFVTGATLCIDGGWNFS</sequence>
<comment type="similarity">
    <text evidence="1">Belongs to the short-chain dehydrogenases/reductases (SDR) family.</text>
</comment>
<dbReference type="Pfam" id="PF13561">
    <property type="entry name" value="adh_short_C2"/>
    <property type="match status" value="1"/>
</dbReference>
<dbReference type="SUPFAM" id="SSF51735">
    <property type="entry name" value="NAD(P)-binding Rossmann-fold domains"/>
    <property type="match status" value="1"/>
</dbReference>
<dbReference type="PANTHER" id="PTHR24321:SF8">
    <property type="entry name" value="ESTRADIOL 17-BETA-DEHYDROGENASE 8-RELATED"/>
    <property type="match status" value="1"/>
</dbReference>
<organism evidence="4 5">
    <name type="scientific">Fusarium euwallaceae</name>
    <dbReference type="NCBI Taxonomy" id="1147111"/>
    <lineage>
        <taxon>Eukaryota</taxon>
        <taxon>Fungi</taxon>
        <taxon>Dikarya</taxon>
        <taxon>Ascomycota</taxon>
        <taxon>Pezizomycotina</taxon>
        <taxon>Sordariomycetes</taxon>
        <taxon>Hypocreomycetidae</taxon>
        <taxon>Hypocreales</taxon>
        <taxon>Nectriaceae</taxon>
        <taxon>Fusarium</taxon>
        <taxon>Fusarium solani species complex</taxon>
    </lineage>
</organism>
<dbReference type="GO" id="GO:0016491">
    <property type="term" value="F:oxidoreductase activity"/>
    <property type="evidence" value="ECO:0007669"/>
    <property type="project" value="UniProtKB-KW"/>
</dbReference>
<evidence type="ECO:0000256" key="2">
    <source>
        <dbReference type="ARBA" id="ARBA00022857"/>
    </source>
</evidence>